<feature type="region of interest" description="Disordered" evidence="2">
    <location>
        <begin position="1"/>
        <end position="59"/>
    </location>
</feature>
<comment type="caution">
    <text evidence="3">The sequence shown here is derived from an EMBL/GenBank/DDBJ whole genome shotgun (WGS) entry which is preliminary data.</text>
</comment>
<dbReference type="Gramene" id="mRNA:HanXRQr2_Chr03g0110451">
    <property type="protein sequence ID" value="CDS:HanXRQr2_Chr03g0110451.1"/>
    <property type="gene ID" value="HanXRQr2_Chr03g0110451"/>
</dbReference>
<dbReference type="Proteomes" id="UP000215914">
    <property type="component" value="Unassembled WGS sequence"/>
</dbReference>
<proteinExistence type="predicted"/>
<reference evidence="3" key="1">
    <citation type="journal article" date="2017" name="Nature">
        <title>The sunflower genome provides insights into oil metabolism, flowering and Asterid evolution.</title>
        <authorList>
            <person name="Badouin H."/>
            <person name="Gouzy J."/>
            <person name="Grassa C.J."/>
            <person name="Murat F."/>
            <person name="Staton S.E."/>
            <person name="Cottret L."/>
            <person name="Lelandais-Briere C."/>
            <person name="Owens G.L."/>
            <person name="Carrere S."/>
            <person name="Mayjonade B."/>
            <person name="Legrand L."/>
            <person name="Gill N."/>
            <person name="Kane N.C."/>
            <person name="Bowers J.E."/>
            <person name="Hubner S."/>
            <person name="Bellec A."/>
            <person name="Berard A."/>
            <person name="Berges H."/>
            <person name="Blanchet N."/>
            <person name="Boniface M.C."/>
            <person name="Brunel D."/>
            <person name="Catrice O."/>
            <person name="Chaidir N."/>
            <person name="Claudel C."/>
            <person name="Donnadieu C."/>
            <person name="Faraut T."/>
            <person name="Fievet G."/>
            <person name="Helmstetter N."/>
            <person name="King M."/>
            <person name="Knapp S.J."/>
            <person name="Lai Z."/>
            <person name="Le Paslier M.C."/>
            <person name="Lippi Y."/>
            <person name="Lorenzon L."/>
            <person name="Mandel J.R."/>
            <person name="Marage G."/>
            <person name="Marchand G."/>
            <person name="Marquand E."/>
            <person name="Bret-Mestries E."/>
            <person name="Morien E."/>
            <person name="Nambeesan S."/>
            <person name="Nguyen T."/>
            <person name="Pegot-Espagnet P."/>
            <person name="Pouilly N."/>
            <person name="Raftis F."/>
            <person name="Sallet E."/>
            <person name="Schiex T."/>
            <person name="Thomas J."/>
            <person name="Vandecasteele C."/>
            <person name="Vares D."/>
            <person name="Vear F."/>
            <person name="Vautrin S."/>
            <person name="Crespi M."/>
            <person name="Mangin B."/>
            <person name="Burke J.M."/>
            <person name="Salse J."/>
            <person name="Munos S."/>
            <person name="Vincourt P."/>
            <person name="Rieseberg L.H."/>
            <person name="Langlade N.B."/>
        </authorList>
    </citation>
    <scope>NUCLEOTIDE SEQUENCE</scope>
    <source>
        <tissue evidence="3">Leaves</tissue>
    </source>
</reference>
<feature type="compositionally biased region" description="Polar residues" evidence="2">
    <location>
        <begin position="1"/>
        <end position="11"/>
    </location>
</feature>
<name>A0A9K3NVY1_HELAN</name>
<protein>
    <submittedName>
        <fullName evidence="3">Uncharacterized protein</fullName>
    </submittedName>
</protein>
<gene>
    <name evidence="3" type="ORF">HanXRQr2_Chr03g0110451</name>
</gene>
<feature type="coiled-coil region" evidence="1">
    <location>
        <begin position="87"/>
        <end position="121"/>
    </location>
</feature>
<evidence type="ECO:0000256" key="2">
    <source>
        <dbReference type="SAM" id="MobiDB-lite"/>
    </source>
</evidence>
<dbReference type="Gene3D" id="1.20.5.4090">
    <property type="match status" value="1"/>
</dbReference>
<accession>A0A9K3NVY1</accession>
<organism evidence="3 4">
    <name type="scientific">Helianthus annuus</name>
    <name type="common">Common sunflower</name>
    <dbReference type="NCBI Taxonomy" id="4232"/>
    <lineage>
        <taxon>Eukaryota</taxon>
        <taxon>Viridiplantae</taxon>
        <taxon>Streptophyta</taxon>
        <taxon>Embryophyta</taxon>
        <taxon>Tracheophyta</taxon>
        <taxon>Spermatophyta</taxon>
        <taxon>Magnoliopsida</taxon>
        <taxon>eudicotyledons</taxon>
        <taxon>Gunneridae</taxon>
        <taxon>Pentapetalae</taxon>
        <taxon>asterids</taxon>
        <taxon>campanulids</taxon>
        <taxon>Asterales</taxon>
        <taxon>Asteraceae</taxon>
        <taxon>Asteroideae</taxon>
        <taxon>Heliantheae alliance</taxon>
        <taxon>Heliantheae</taxon>
        <taxon>Helianthus</taxon>
    </lineage>
</organism>
<reference evidence="3" key="2">
    <citation type="submission" date="2020-06" db="EMBL/GenBank/DDBJ databases">
        <title>Helianthus annuus Genome sequencing and assembly Release 2.</title>
        <authorList>
            <person name="Gouzy J."/>
            <person name="Langlade N."/>
            <person name="Munos S."/>
        </authorList>
    </citation>
    <scope>NUCLEOTIDE SEQUENCE</scope>
    <source>
        <tissue evidence="3">Leaves</tissue>
    </source>
</reference>
<sequence>MSTLSSSSDQSRAPGKAPAVTRSPPRHVETHAASCKRLAQGGESSSRPTHATPVNPVSTQTESALIRALKEYNRILIEQNQALIEQNQVLQGQVTTLQGRVESQEEQLQVLYGRTDELKQEFLKGCEVRGLLMEDARLDRNRINWLDGRLDEMAWRVLQLKDPGPTPPSPAPEPAPAPASPEPEEDPDEESEEIPEDGPEE</sequence>
<keyword evidence="4" id="KW-1185">Reference proteome</keyword>
<evidence type="ECO:0000313" key="4">
    <source>
        <dbReference type="Proteomes" id="UP000215914"/>
    </source>
</evidence>
<evidence type="ECO:0000313" key="3">
    <source>
        <dbReference type="EMBL" id="KAF5814384.1"/>
    </source>
</evidence>
<dbReference type="AlphaFoldDB" id="A0A9K3NVY1"/>
<dbReference type="EMBL" id="MNCJ02000318">
    <property type="protein sequence ID" value="KAF5814384.1"/>
    <property type="molecule type" value="Genomic_DNA"/>
</dbReference>
<feature type="compositionally biased region" description="Pro residues" evidence="2">
    <location>
        <begin position="164"/>
        <end position="181"/>
    </location>
</feature>
<evidence type="ECO:0000256" key="1">
    <source>
        <dbReference type="SAM" id="Coils"/>
    </source>
</evidence>
<feature type="compositionally biased region" description="Acidic residues" evidence="2">
    <location>
        <begin position="182"/>
        <end position="201"/>
    </location>
</feature>
<feature type="region of interest" description="Disordered" evidence="2">
    <location>
        <begin position="159"/>
        <end position="201"/>
    </location>
</feature>
<keyword evidence="1" id="KW-0175">Coiled coil</keyword>